<keyword evidence="3" id="KW-1185">Reference proteome</keyword>
<feature type="region of interest" description="Disordered" evidence="1">
    <location>
        <begin position="1"/>
        <end position="24"/>
    </location>
</feature>
<evidence type="ECO:0000313" key="3">
    <source>
        <dbReference type="Proteomes" id="UP001152888"/>
    </source>
</evidence>
<dbReference type="EMBL" id="CAKOFQ010009258">
    <property type="protein sequence ID" value="CAH2017391.1"/>
    <property type="molecule type" value="Genomic_DNA"/>
</dbReference>
<protein>
    <submittedName>
        <fullName evidence="2">Uncharacterized protein</fullName>
    </submittedName>
</protein>
<evidence type="ECO:0000256" key="1">
    <source>
        <dbReference type="SAM" id="MobiDB-lite"/>
    </source>
</evidence>
<name>A0A9P0QCX0_ACAOB</name>
<evidence type="ECO:0000313" key="2">
    <source>
        <dbReference type="EMBL" id="CAH2017391.1"/>
    </source>
</evidence>
<dbReference type="AlphaFoldDB" id="A0A9P0QCX0"/>
<dbReference type="Proteomes" id="UP001152888">
    <property type="component" value="Unassembled WGS sequence"/>
</dbReference>
<gene>
    <name evidence="2" type="ORF">ACAOBT_LOCUS35987</name>
</gene>
<dbReference type="OrthoDB" id="10261550at2759"/>
<comment type="caution">
    <text evidence="2">The sequence shown here is derived from an EMBL/GenBank/DDBJ whole genome shotgun (WGS) entry which is preliminary data.</text>
</comment>
<proteinExistence type="predicted"/>
<sequence>METLNEEDESHDSPTSKSEDKTVIECSDRMDDDVFTSEPEMSSEQTLITKGVELKDSTENTLLLSDT</sequence>
<feature type="compositionally biased region" description="Acidic residues" evidence="1">
    <location>
        <begin position="1"/>
        <end position="10"/>
    </location>
</feature>
<organism evidence="2 3">
    <name type="scientific">Acanthoscelides obtectus</name>
    <name type="common">Bean weevil</name>
    <name type="synonym">Bruchus obtectus</name>
    <dbReference type="NCBI Taxonomy" id="200917"/>
    <lineage>
        <taxon>Eukaryota</taxon>
        <taxon>Metazoa</taxon>
        <taxon>Ecdysozoa</taxon>
        <taxon>Arthropoda</taxon>
        <taxon>Hexapoda</taxon>
        <taxon>Insecta</taxon>
        <taxon>Pterygota</taxon>
        <taxon>Neoptera</taxon>
        <taxon>Endopterygota</taxon>
        <taxon>Coleoptera</taxon>
        <taxon>Polyphaga</taxon>
        <taxon>Cucujiformia</taxon>
        <taxon>Chrysomeloidea</taxon>
        <taxon>Chrysomelidae</taxon>
        <taxon>Bruchinae</taxon>
        <taxon>Bruchini</taxon>
        <taxon>Acanthoscelides</taxon>
    </lineage>
</organism>
<accession>A0A9P0QCX0</accession>
<feature type="compositionally biased region" description="Basic and acidic residues" evidence="1">
    <location>
        <begin position="11"/>
        <end position="24"/>
    </location>
</feature>
<reference evidence="2" key="1">
    <citation type="submission" date="2022-03" db="EMBL/GenBank/DDBJ databases">
        <authorList>
            <person name="Sayadi A."/>
        </authorList>
    </citation>
    <scope>NUCLEOTIDE SEQUENCE</scope>
</reference>